<gene>
    <name evidence="1" type="ORF">MM415B03083_0001</name>
</gene>
<dbReference type="InterPro" id="IPR029040">
    <property type="entry name" value="RPABC4/Spt4"/>
</dbReference>
<proteinExistence type="predicted"/>
<reference evidence="1" key="1">
    <citation type="submission" date="2020-03" db="EMBL/GenBank/DDBJ databases">
        <title>The deep terrestrial virosphere.</title>
        <authorList>
            <person name="Holmfeldt K."/>
            <person name="Nilsson E."/>
            <person name="Simone D."/>
            <person name="Lopez-Fernandez M."/>
            <person name="Wu X."/>
            <person name="de Brujin I."/>
            <person name="Lundin D."/>
            <person name="Andersson A."/>
            <person name="Bertilsson S."/>
            <person name="Dopson M."/>
        </authorList>
    </citation>
    <scope>NUCLEOTIDE SEQUENCE</scope>
    <source>
        <strain evidence="1">MM415B03083</strain>
    </source>
</reference>
<dbReference type="Gene3D" id="2.20.28.30">
    <property type="entry name" value="RNA polymerase ii, chain L"/>
    <property type="match status" value="1"/>
</dbReference>
<protein>
    <submittedName>
        <fullName evidence="1">Uncharacterized protein</fullName>
    </submittedName>
</protein>
<dbReference type="AlphaFoldDB" id="A0A6M3KY98"/>
<dbReference type="EMBL" id="MT142672">
    <property type="protein sequence ID" value="QJA86960.1"/>
    <property type="molecule type" value="Genomic_DNA"/>
</dbReference>
<dbReference type="SUPFAM" id="SSF63393">
    <property type="entry name" value="RNA polymerase subunits"/>
    <property type="match status" value="1"/>
</dbReference>
<evidence type="ECO:0000313" key="1">
    <source>
        <dbReference type="EMBL" id="QJA86960.1"/>
    </source>
</evidence>
<organism evidence="1">
    <name type="scientific">viral metagenome</name>
    <dbReference type="NCBI Taxonomy" id="1070528"/>
    <lineage>
        <taxon>unclassified sequences</taxon>
        <taxon>metagenomes</taxon>
        <taxon>organismal metagenomes</taxon>
    </lineage>
</organism>
<sequence>MTIPKSKYKCQQCNTTFELDKPGPTKCPKCGHVYVDWLNHIEVLKALHRWEDR</sequence>
<accession>A0A6M3KY98</accession>
<name>A0A6M3KY98_9ZZZZ</name>